<dbReference type="Pfam" id="PF13499">
    <property type="entry name" value="EF-hand_7"/>
    <property type="match status" value="1"/>
</dbReference>
<evidence type="ECO:0000259" key="4">
    <source>
        <dbReference type="PROSITE" id="PS50222"/>
    </source>
</evidence>
<dbReference type="SUPFAM" id="SSF47473">
    <property type="entry name" value="EF-hand"/>
    <property type="match status" value="1"/>
</dbReference>
<keyword evidence="1" id="KW-0677">Repeat</keyword>
<feature type="compositionally biased region" description="Low complexity" evidence="3">
    <location>
        <begin position="113"/>
        <end position="123"/>
    </location>
</feature>
<evidence type="ECO:0000313" key="6">
    <source>
        <dbReference type="Proteomes" id="UP001165083"/>
    </source>
</evidence>
<dbReference type="InterPro" id="IPR050145">
    <property type="entry name" value="Centrin_CML-like"/>
</dbReference>
<dbReference type="PANTHER" id="PTHR23050">
    <property type="entry name" value="CALCIUM BINDING PROTEIN"/>
    <property type="match status" value="1"/>
</dbReference>
<proteinExistence type="predicted"/>
<evidence type="ECO:0000313" key="5">
    <source>
        <dbReference type="EMBL" id="GMF14243.1"/>
    </source>
</evidence>
<dbReference type="InterPro" id="IPR002048">
    <property type="entry name" value="EF_hand_dom"/>
</dbReference>
<evidence type="ECO:0000256" key="3">
    <source>
        <dbReference type="SAM" id="MobiDB-lite"/>
    </source>
</evidence>
<name>A0A9W6WQY1_9STRA</name>
<dbReference type="Proteomes" id="UP001165083">
    <property type="component" value="Unassembled WGS sequence"/>
</dbReference>
<dbReference type="OrthoDB" id="40902at2759"/>
<dbReference type="PROSITE" id="PS00018">
    <property type="entry name" value="EF_HAND_1"/>
    <property type="match status" value="1"/>
</dbReference>
<dbReference type="GO" id="GO:0005509">
    <property type="term" value="F:calcium ion binding"/>
    <property type="evidence" value="ECO:0007669"/>
    <property type="project" value="InterPro"/>
</dbReference>
<organism evidence="5 6">
    <name type="scientific">Phytophthora lilii</name>
    <dbReference type="NCBI Taxonomy" id="2077276"/>
    <lineage>
        <taxon>Eukaryota</taxon>
        <taxon>Sar</taxon>
        <taxon>Stramenopiles</taxon>
        <taxon>Oomycota</taxon>
        <taxon>Peronosporomycetes</taxon>
        <taxon>Peronosporales</taxon>
        <taxon>Peronosporaceae</taxon>
        <taxon>Phytophthora</taxon>
    </lineage>
</organism>
<comment type="caution">
    <text evidence="5">The sequence shown here is derived from an EMBL/GenBank/DDBJ whole genome shotgun (WGS) entry which is preliminary data.</text>
</comment>
<dbReference type="EMBL" id="BSXW01000188">
    <property type="protein sequence ID" value="GMF14243.1"/>
    <property type="molecule type" value="Genomic_DNA"/>
</dbReference>
<evidence type="ECO:0000256" key="1">
    <source>
        <dbReference type="ARBA" id="ARBA00022737"/>
    </source>
</evidence>
<dbReference type="Gene3D" id="1.10.238.10">
    <property type="entry name" value="EF-hand"/>
    <property type="match status" value="2"/>
</dbReference>
<keyword evidence="6" id="KW-1185">Reference proteome</keyword>
<keyword evidence="2" id="KW-0106">Calcium</keyword>
<evidence type="ECO:0000256" key="2">
    <source>
        <dbReference type="ARBA" id="ARBA00022837"/>
    </source>
</evidence>
<dbReference type="InterPro" id="IPR018247">
    <property type="entry name" value="EF_Hand_1_Ca_BS"/>
</dbReference>
<accession>A0A9W6WQY1</accession>
<dbReference type="FunFam" id="1.10.238.10:FF:000003">
    <property type="entry name" value="Calmodulin A"/>
    <property type="match status" value="1"/>
</dbReference>
<sequence>MAPSLMRFQLDMEKICNALDQQNENGINLLEFVAATLSPEDAADEELLLSAFHILDRSHRGAITKEDLKALLGQHFDIAACQEMIKKADADKDGKVNFDDFVKMMKLPSNLSGQASRASFAQRRSSDVGPRRLSGASDSEPVVARRSVSSAGANGEAGTKEEAMQKIESLRTELAKEPVAAVGPEKVEVQLPEATA</sequence>
<protein>
    <submittedName>
        <fullName evidence="5">Unnamed protein product</fullName>
    </submittedName>
</protein>
<dbReference type="InterPro" id="IPR011992">
    <property type="entry name" value="EF-hand-dom_pair"/>
</dbReference>
<feature type="compositionally biased region" description="Basic and acidic residues" evidence="3">
    <location>
        <begin position="158"/>
        <end position="176"/>
    </location>
</feature>
<dbReference type="AlphaFoldDB" id="A0A9W6WQY1"/>
<dbReference type="CDD" id="cd00051">
    <property type="entry name" value="EFh"/>
    <property type="match status" value="1"/>
</dbReference>
<dbReference type="PROSITE" id="PS50222">
    <property type="entry name" value="EF_HAND_2"/>
    <property type="match status" value="1"/>
</dbReference>
<reference evidence="5" key="1">
    <citation type="submission" date="2023-04" db="EMBL/GenBank/DDBJ databases">
        <title>Phytophthora lilii NBRC 32176.</title>
        <authorList>
            <person name="Ichikawa N."/>
            <person name="Sato H."/>
            <person name="Tonouchi N."/>
        </authorList>
    </citation>
    <scope>NUCLEOTIDE SEQUENCE</scope>
    <source>
        <strain evidence="5">NBRC 32176</strain>
    </source>
</reference>
<feature type="region of interest" description="Disordered" evidence="3">
    <location>
        <begin position="113"/>
        <end position="196"/>
    </location>
</feature>
<feature type="domain" description="EF-hand" evidence="4">
    <location>
        <begin position="76"/>
        <end position="111"/>
    </location>
</feature>
<dbReference type="SMART" id="SM00054">
    <property type="entry name" value="EFh"/>
    <property type="match status" value="2"/>
</dbReference>
<gene>
    <name evidence="5" type="ORF">Plil01_000462200</name>
</gene>